<dbReference type="Proteomes" id="UP000229498">
    <property type="component" value="Unassembled WGS sequence"/>
</dbReference>
<evidence type="ECO:0000313" key="2">
    <source>
        <dbReference type="Proteomes" id="UP000229498"/>
    </source>
</evidence>
<dbReference type="EMBL" id="PHIG01000031">
    <property type="protein sequence ID" value="PJK30137.1"/>
    <property type="molecule type" value="Genomic_DNA"/>
</dbReference>
<organism evidence="1 2">
    <name type="scientific">Minwuia thermotolerans</name>
    <dbReference type="NCBI Taxonomy" id="2056226"/>
    <lineage>
        <taxon>Bacteria</taxon>
        <taxon>Pseudomonadati</taxon>
        <taxon>Pseudomonadota</taxon>
        <taxon>Alphaproteobacteria</taxon>
        <taxon>Minwuiales</taxon>
        <taxon>Minwuiaceae</taxon>
        <taxon>Minwuia</taxon>
    </lineage>
</organism>
<evidence type="ECO:0008006" key="3">
    <source>
        <dbReference type="Google" id="ProtNLM"/>
    </source>
</evidence>
<dbReference type="AlphaFoldDB" id="A0A2M9G334"/>
<reference evidence="1 2" key="1">
    <citation type="submission" date="2017-11" db="EMBL/GenBank/DDBJ databases">
        <title>Draft genome sequence of Rhizobiales bacterium SY3-13.</title>
        <authorList>
            <person name="Sun C."/>
        </authorList>
    </citation>
    <scope>NUCLEOTIDE SEQUENCE [LARGE SCALE GENOMIC DNA]</scope>
    <source>
        <strain evidence="1 2">SY3-13</strain>
    </source>
</reference>
<name>A0A2M9G334_9PROT</name>
<dbReference type="Gene3D" id="1.10.10.1400">
    <property type="entry name" value="Terminase, small subunit, N-terminal DNA-binding domain, HTH motif"/>
    <property type="match status" value="1"/>
</dbReference>
<sequence length="130" mass="13631">MQRRFAVAYANNGGSATKAAIEAGYSEHSAKDIGRITAALPHVLTMIVRELVRMQARSGAVGLGALINVAENEKAAAAARVAAARTLLEHARMIGPGRANDDDEDGEERGGEVVDYSAALERMGLGRKSA</sequence>
<protein>
    <recommendedName>
        <fullName evidence="3">Terminase small subunit</fullName>
    </recommendedName>
</protein>
<evidence type="ECO:0000313" key="1">
    <source>
        <dbReference type="EMBL" id="PJK30137.1"/>
    </source>
</evidence>
<dbReference type="InterPro" id="IPR038713">
    <property type="entry name" value="Terminase_Gp1_N_sf"/>
</dbReference>
<accession>A0A2M9G334</accession>
<comment type="caution">
    <text evidence="1">The sequence shown here is derived from an EMBL/GenBank/DDBJ whole genome shotgun (WGS) entry which is preliminary data.</text>
</comment>
<keyword evidence="2" id="KW-1185">Reference proteome</keyword>
<gene>
    <name evidence="1" type="ORF">CVT23_08950</name>
</gene>
<dbReference type="OrthoDB" id="7358785at2"/>
<dbReference type="Pfam" id="PF03592">
    <property type="entry name" value="Terminase_2"/>
    <property type="match status" value="1"/>
</dbReference>
<dbReference type="InterPro" id="IPR005335">
    <property type="entry name" value="Terminase_ssu"/>
</dbReference>
<proteinExistence type="predicted"/>
<dbReference type="GO" id="GO:0051276">
    <property type="term" value="P:chromosome organization"/>
    <property type="evidence" value="ECO:0007669"/>
    <property type="project" value="InterPro"/>
</dbReference>